<dbReference type="Proteomes" id="UP000501812">
    <property type="component" value="Chromosome"/>
</dbReference>
<accession>A0A858RDY9</accession>
<organism evidence="1 2">
    <name type="scientific">Luteolibacter luteus</name>
    <dbReference type="NCBI Taxonomy" id="2728835"/>
    <lineage>
        <taxon>Bacteria</taxon>
        <taxon>Pseudomonadati</taxon>
        <taxon>Verrucomicrobiota</taxon>
        <taxon>Verrucomicrobiia</taxon>
        <taxon>Verrucomicrobiales</taxon>
        <taxon>Verrucomicrobiaceae</taxon>
        <taxon>Luteolibacter</taxon>
    </lineage>
</organism>
<dbReference type="KEGG" id="luo:HHL09_00860"/>
<keyword evidence="2" id="KW-1185">Reference proteome</keyword>
<reference evidence="1 2" key="1">
    <citation type="submission" date="2020-04" db="EMBL/GenBank/DDBJ databases">
        <title>Luteolibacter sp. G-1-1-1 isolated from soil.</title>
        <authorList>
            <person name="Dahal R.H."/>
        </authorList>
    </citation>
    <scope>NUCLEOTIDE SEQUENCE [LARGE SCALE GENOMIC DNA]</scope>
    <source>
        <strain evidence="1 2">G-1-1-1</strain>
    </source>
</reference>
<evidence type="ECO:0000313" key="1">
    <source>
        <dbReference type="EMBL" id="QJE94393.1"/>
    </source>
</evidence>
<gene>
    <name evidence="1" type="ORF">HHL09_00860</name>
</gene>
<evidence type="ECO:0000313" key="2">
    <source>
        <dbReference type="Proteomes" id="UP000501812"/>
    </source>
</evidence>
<protein>
    <submittedName>
        <fullName evidence="1">Uncharacterized protein</fullName>
    </submittedName>
</protein>
<name>A0A858RDY9_9BACT</name>
<proteinExistence type="predicted"/>
<dbReference type="AlphaFoldDB" id="A0A858RDY9"/>
<dbReference type="RefSeq" id="WP_169452614.1">
    <property type="nucleotide sequence ID" value="NZ_CP051774.1"/>
</dbReference>
<sequence length="406" mass="44958">MRTSFITPTLTGLLVLAAAWGGYLMGQGKAPAVRMLEAKSATSKNAGRVKEPAAAGKRENVEARIRQLREAKLEEGMAIKDQLPAWEYIRTLSLDQVQQALRIIGPDAGPEEQSPILAAMLYSRWAQLDPATAMETLAGPHRKQAWGLGQNALWTWMKSDPGAAYQWYQKNRELAKELGFAKKMAETLEDEPAASAIGKAKLLGEEFLNEVAKGIGSRMADSAESRETFLQLIAELPEGDRAEAIGRMLIEWGKLDSPAAFQALGSIGDAGKRDNTRRYVLSSWLKRDPAGLQEWLHENPQSSSLDERANLWSYWARERPDDASRWLATRGNPPEMAKAIVHRMQSAIEGRPIPLGYSEGANEATAIRANYQTWSTAEPEEAARWLQATDAKTRRAIDESSTSEKR</sequence>
<dbReference type="EMBL" id="CP051774">
    <property type="protein sequence ID" value="QJE94393.1"/>
    <property type="molecule type" value="Genomic_DNA"/>
</dbReference>